<organism evidence="8 9">
    <name type="scientific">Thalassotalea algicola</name>
    <dbReference type="NCBI Taxonomy" id="2716224"/>
    <lineage>
        <taxon>Bacteria</taxon>
        <taxon>Pseudomonadati</taxon>
        <taxon>Pseudomonadota</taxon>
        <taxon>Gammaproteobacteria</taxon>
        <taxon>Alteromonadales</taxon>
        <taxon>Colwelliaceae</taxon>
        <taxon>Thalassotalea</taxon>
    </lineage>
</organism>
<dbReference type="Pfam" id="PF13424">
    <property type="entry name" value="TPR_12"/>
    <property type="match status" value="1"/>
</dbReference>
<evidence type="ECO:0000256" key="5">
    <source>
        <dbReference type="SAM" id="Phobius"/>
    </source>
</evidence>
<feature type="transmembrane region" description="Helical" evidence="5">
    <location>
        <begin position="430"/>
        <end position="450"/>
    </location>
</feature>
<evidence type="ECO:0000256" key="1">
    <source>
        <dbReference type="ARBA" id="ARBA00001946"/>
    </source>
</evidence>
<dbReference type="NCBIfam" id="TIGR00254">
    <property type="entry name" value="GGDEF"/>
    <property type="match status" value="1"/>
</dbReference>
<proteinExistence type="predicted"/>
<evidence type="ECO:0000256" key="3">
    <source>
        <dbReference type="ARBA" id="ARBA00034247"/>
    </source>
</evidence>
<dbReference type="SMART" id="SM00028">
    <property type="entry name" value="TPR"/>
    <property type="match status" value="4"/>
</dbReference>
<protein>
    <recommendedName>
        <fullName evidence="2">diguanylate cyclase</fullName>
        <ecNumber evidence="2">2.7.7.65</ecNumber>
    </recommendedName>
</protein>
<evidence type="ECO:0000313" key="8">
    <source>
        <dbReference type="EMBL" id="NMP33230.1"/>
    </source>
</evidence>
<keyword evidence="5" id="KW-1133">Transmembrane helix</keyword>
<dbReference type="PANTHER" id="PTHR45138">
    <property type="entry name" value="REGULATORY COMPONENTS OF SENSORY TRANSDUCTION SYSTEM"/>
    <property type="match status" value="1"/>
</dbReference>
<feature type="domain" description="GGDEF" evidence="7">
    <location>
        <begin position="493"/>
        <end position="625"/>
    </location>
</feature>
<dbReference type="PANTHER" id="PTHR45138:SF9">
    <property type="entry name" value="DIGUANYLATE CYCLASE DGCM-RELATED"/>
    <property type="match status" value="1"/>
</dbReference>
<name>A0A7Y0Q9H6_9GAMM</name>
<dbReference type="RefSeq" id="WP_169076551.1">
    <property type="nucleotide sequence ID" value="NZ_JABBXH010000007.1"/>
</dbReference>
<sequence length="630" mass="71986">MHIQVIYAILIFICCFLSANAQDISTKEKMSAHIDILTEDNVMLPKDMIAELDQLIIVSKQNNWLENEIKAQTLKAEWLAFLEKLPTASTIVDKYLPIAQQQKFTRLTVRLQLVRLSIYDSKGFNESVELHISQLLDSAKQWGTNLEAGSIYSAVGHSYLMHGLLDKSLIYLKKAYEIFVTHNDQANLSYALNSMANLYADLEDYETSIKYLHESLEINKAMKDKLSSSIIAHNLGTTYTKISNFEQAKSYLDESLKLALAIEDDIGVVWAKHALAELYVKRKLPREALALFQQVVVTFEETGENRELFNSRIGMFDCYVLINELDNAQAQIPLLESLLKKLKNDSYRLELDKRISQINYLKGDFKSAYQALLSYSDESERQYAKEKRQNIQKLKVSFDTEIAEQKSKALQKENELQQLKFEQQSNERTLWLVISCMSMVIIVSIVFLLVRQNQSKLHYKSMALRDTLTQAPNRRAILHNAEILFSQAKSEGSSFSIALVDLDKFKKVNDIYGHDVGDEVLKSFASACKETLRKEDNYGRYGGEEWLFAFNNLAPNDITTIFERIHKTFNLTNIKGYPAEKHITFSAGVAFSSSNKSLQTLIGEADSHLYKAKETGRNRLVFADECHLLS</sequence>
<keyword evidence="5" id="KW-0472">Membrane</keyword>
<dbReference type="SUPFAM" id="SSF48452">
    <property type="entry name" value="TPR-like"/>
    <property type="match status" value="1"/>
</dbReference>
<evidence type="ECO:0000313" key="9">
    <source>
        <dbReference type="Proteomes" id="UP000568664"/>
    </source>
</evidence>
<feature type="chain" id="PRO_5030845544" description="diguanylate cyclase" evidence="6">
    <location>
        <begin position="22"/>
        <end position="630"/>
    </location>
</feature>
<evidence type="ECO:0000256" key="4">
    <source>
        <dbReference type="PROSITE-ProRule" id="PRU00339"/>
    </source>
</evidence>
<dbReference type="InterPro" id="IPR029787">
    <property type="entry name" value="Nucleotide_cyclase"/>
</dbReference>
<dbReference type="Pfam" id="PF00990">
    <property type="entry name" value="GGDEF"/>
    <property type="match status" value="1"/>
</dbReference>
<gene>
    <name evidence="8" type="ORF">HII17_16885</name>
</gene>
<dbReference type="Gene3D" id="3.30.70.270">
    <property type="match status" value="1"/>
</dbReference>
<dbReference type="Gene3D" id="1.25.40.10">
    <property type="entry name" value="Tetratricopeptide repeat domain"/>
    <property type="match status" value="1"/>
</dbReference>
<dbReference type="PROSITE" id="PS50005">
    <property type="entry name" value="TPR"/>
    <property type="match status" value="1"/>
</dbReference>
<comment type="cofactor">
    <cofactor evidence="1">
        <name>Mg(2+)</name>
        <dbReference type="ChEBI" id="CHEBI:18420"/>
    </cofactor>
</comment>
<comment type="caution">
    <text evidence="8">The sequence shown here is derived from an EMBL/GenBank/DDBJ whole genome shotgun (WGS) entry which is preliminary data.</text>
</comment>
<dbReference type="InterPro" id="IPR011990">
    <property type="entry name" value="TPR-like_helical_dom_sf"/>
</dbReference>
<dbReference type="EC" id="2.7.7.65" evidence="2"/>
<evidence type="ECO:0000256" key="2">
    <source>
        <dbReference type="ARBA" id="ARBA00012528"/>
    </source>
</evidence>
<dbReference type="SUPFAM" id="SSF55073">
    <property type="entry name" value="Nucleotide cyclase"/>
    <property type="match status" value="1"/>
</dbReference>
<comment type="catalytic activity">
    <reaction evidence="3">
        <text>2 GTP = 3',3'-c-di-GMP + 2 diphosphate</text>
        <dbReference type="Rhea" id="RHEA:24898"/>
        <dbReference type="ChEBI" id="CHEBI:33019"/>
        <dbReference type="ChEBI" id="CHEBI:37565"/>
        <dbReference type="ChEBI" id="CHEBI:58805"/>
        <dbReference type="EC" id="2.7.7.65"/>
    </reaction>
</comment>
<dbReference type="Proteomes" id="UP000568664">
    <property type="component" value="Unassembled WGS sequence"/>
</dbReference>
<reference evidence="8 9" key="1">
    <citation type="submission" date="2020-04" db="EMBL/GenBank/DDBJ databases">
        <title>Thalassotalea sp. M1531, isolated from the surface of marine red alga.</title>
        <authorList>
            <person name="Pang L."/>
            <person name="Lu D.-C."/>
        </authorList>
    </citation>
    <scope>NUCLEOTIDE SEQUENCE [LARGE SCALE GENOMIC DNA]</scope>
    <source>
        <strain evidence="8 9">M1531</strain>
    </source>
</reference>
<dbReference type="InterPro" id="IPR043128">
    <property type="entry name" value="Rev_trsase/Diguanyl_cyclase"/>
</dbReference>
<evidence type="ECO:0000256" key="6">
    <source>
        <dbReference type="SAM" id="SignalP"/>
    </source>
</evidence>
<feature type="repeat" description="TPR" evidence="4">
    <location>
        <begin position="189"/>
        <end position="222"/>
    </location>
</feature>
<dbReference type="FunFam" id="3.30.70.270:FF:000001">
    <property type="entry name" value="Diguanylate cyclase domain protein"/>
    <property type="match status" value="1"/>
</dbReference>
<dbReference type="InterPro" id="IPR050469">
    <property type="entry name" value="Diguanylate_Cyclase"/>
</dbReference>
<feature type="signal peptide" evidence="6">
    <location>
        <begin position="1"/>
        <end position="21"/>
    </location>
</feature>
<keyword evidence="6" id="KW-0732">Signal</keyword>
<dbReference type="SMART" id="SM00267">
    <property type="entry name" value="GGDEF"/>
    <property type="match status" value="1"/>
</dbReference>
<dbReference type="GO" id="GO:0052621">
    <property type="term" value="F:diguanylate cyclase activity"/>
    <property type="evidence" value="ECO:0007669"/>
    <property type="project" value="UniProtKB-EC"/>
</dbReference>
<dbReference type="InterPro" id="IPR000160">
    <property type="entry name" value="GGDEF_dom"/>
</dbReference>
<dbReference type="PROSITE" id="PS50887">
    <property type="entry name" value="GGDEF"/>
    <property type="match status" value="1"/>
</dbReference>
<keyword evidence="4" id="KW-0802">TPR repeat</keyword>
<keyword evidence="9" id="KW-1185">Reference proteome</keyword>
<dbReference type="InterPro" id="IPR019734">
    <property type="entry name" value="TPR_rpt"/>
</dbReference>
<accession>A0A7Y0Q9H6</accession>
<evidence type="ECO:0000259" key="7">
    <source>
        <dbReference type="PROSITE" id="PS50887"/>
    </source>
</evidence>
<dbReference type="CDD" id="cd01949">
    <property type="entry name" value="GGDEF"/>
    <property type="match status" value="1"/>
</dbReference>
<dbReference type="AlphaFoldDB" id="A0A7Y0Q9H6"/>
<keyword evidence="5" id="KW-0812">Transmembrane</keyword>
<dbReference type="EMBL" id="JABBXH010000007">
    <property type="protein sequence ID" value="NMP33230.1"/>
    <property type="molecule type" value="Genomic_DNA"/>
</dbReference>